<reference evidence="3" key="1">
    <citation type="submission" date="2023-08" db="EMBL/GenBank/DDBJ databases">
        <authorList>
            <person name="Audoor S."/>
            <person name="Bilcke G."/>
        </authorList>
    </citation>
    <scope>NUCLEOTIDE SEQUENCE</scope>
</reference>
<feature type="region of interest" description="Disordered" evidence="1">
    <location>
        <begin position="106"/>
        <end position="131"/>
    </location>
</feature>
<protein>
    <recommendedName>
        <fullName evidence="2">DUF6824 domain-containing protein</fullName>
    </recommendedName>
</protein>
<feature type="compositionally biased region" description="Acidic residues" evidence="1">
    <location>
        <begin position="118"/>
        <end position="128"/>
    </location>
</feature>
<comment type="caution">
    <text evidence="3">The sequence shown here is derived from an EMBL/GenBank/DDBJ whole genome shotgun (WGS) entry which is preliminary data.</text>
</comment>
<feature type="compositionally biased region" description="Low complexity" evidence="1">
    <location>
        <begin position="265"/>
        <end position="288"/>
    </location>
</feature>
<accession>A0AAD2FS47</accession>
<evidence type="ECO:0000259" key="2">
    <source>
        <dbReference type="Pfam" id="PF20710"/>
    </source>
</evidence>
<feature type="compositionally biased region" description="Basic and acidic residues" evidence="1">
    <location>
        <begin position="289"/>
        <end position="308"/>
    </location>
</feature>
<sequence length="308" mass="33973">MQQAQNVAGLAHAGRAIAPTGNDVLFGRGKRFQNHPGNLRMRKIIRKYKKIYMAQKGQHKKRLVVENAYSEIASGGARFVKQSEDDKNEWVEVMMHEALEKVAHTIRYKPRNSKEGGSAEEGDGDESSADEKPVNMAANTVVLNRDQPASSLASSHAQVRSEVESAPGPISYESQMTAASHLYNPLLNPGISHQRVNQIIPPISLLDVYVNPINRPFLQAGLLSPSHYPQNLLLNRLGINWYGMNQATPDSYLATALGMNQQPDATTAVGQRQQQQAMIAQQMQQAVQDSEKKSPPKDKEETGKAKAE</sequence>
<name>A0AAD2FS47_9STRA</name>
<gene>
    <name evidence="3" type="ORF">CYCCA115_LOCUS12977</name>
</gene>
<feature type="domain" description="DUF6824" evidence="2">
    <location>
        <begin position="23"/>
        <end position="107"/>
    </location>
</feature>
<dbReference type="InterPro" id="IPR049227">
    <property type="entry name" value="DUF6824"/>
</dbReference>
<dbReference type="AlphaFoldDB" id="A0AAD2FS47"/>
<feature type="region of interest" description="Disordered" evidence="1">
    <location>
        <begin position="264"/>
        <end position="308"/>
    </location>
</feature>
<proteinExistence type="predicted"/>
<evidence type="ECO:0000313" key="4">
    <source>
        <dbReference type="Proteomes" id="UP001295423"/>
    </source>
</evidence>
<dbReference type="EMBL" id="CAKOGP040001781">
    <property type="protein sequence ID" value="CAJ1951244.1"/>
    <property type="molecule type" value="Genomic_DNA"/>
</dbReference>
<evidence type="ECO:0000313" key="3">
    <source>
        <dbReference type="EMBL" id="CAJ1951244.1"/>
    </source>
</evidence>
<evidence type="ECO:0000256" key="1">
    <source>
        <dbReference type="SAM" id="MobiDB-lite"/>
    </source>
</evidence>
<dbReference type="Pfam" id="PF20710">
    <property type="entry name" value="DUF6824"/>
    <property type="match status" value="1"/>
</dbReference>
<keyword evidence="4" id="KW-1185">Reference proteome</keyword>
<organism evidence="3 4">
    <name type="scientific">Cylindrotheca closterium</name>
    <dbReference type="NCBI Taxonomy" id="2856"/>
    <lineage>
        <taxon>Eukaryota</taxon>
        <taxon>Sar</taxon>
        <taxon>Stramenopiles</taxon>
        <taxon>Ochrophyta</taxon>
        <taxon>Bacillariophyta</taxon>
        <taxon>Bacillariophyceae</taxon>
        <taxon>Bacillariophycidae</taxon>
        <taxon>Bacillariales</taxon>
        <taxon>Bacillariaceae</taxon>
        <taxon>Cylindrotheca</taxon>
    </lineage>
</organism>
<dbReference type="Proteomes" id="UP001295423">
    <property type="component" value="Unassembled WGS sequence"/>
</dbReference>